<evidence type="ECO:0000256" key="6">
    <source>
        <dbReference type="ARBA" id="ARBA00023004"/>
    </source>
</evidence>
<dbReference type="GO" id="GO:0005506">
    <property type="term" value="F:iron ion binding"/>
    <property type="evidence" value="ECO:0007669"/>
    <property type="project" value="InterPro"/>
</dbReference>
<dbReference type="GO" id="GO:0071375">
    <property type="term" value="P:cellular response to peptide hormone stimulus"/>
    <property type="evidence" value="ECO:0000318"/>
    <property type="project" value="GO_Central"/>
</dbReference>
<sequence length="518" mass="59355">MIAQRLRTGAQALLQQSCRANVQTVRKKATLGVSGATVVEGKTLKTLDDLPGPSPLKLLYWIFLRGYLFRTHELQVIFKKTYGPMWKMSDRQHAMVTVASPDLLESLLRKEGKYPTRADMFIMREHRDLRGHSYGPVTEEGHQWHRIRTILNQRMLKPRETVVYAGSMNEVVSDLLLKIKELTAQSSSGTQVNGVAELMYKFAFESICTVLFETRLGCLNKEILPETQKFIDSIGIMLEHLTMLTRLPQWTKGILPYWGRYIEAWDTIFDFGKKLIDKKMEDIEGRLKRGEEVEGEYLTYLLSSGKLSMEEVYGSVVELLQAGVDTTSNTLTWALYQLSRNPEIQNNLYQEVIRVIPGETIPDSEAIARMPLLKAVIKETLRLFPVVPENARMINEKEVTIKDYVFPVKTQFILGHYAISRDETTFPEADRFLPERWLRDSGMKHHPFGSIPFGYGVRACVGRRIAELEMHLALSRIIKMFQVIPDPDLGEVGAKNRAVLVANRPVNLRFIERQPRPE</sequence>
<comment type="similarity">
    <text evidence="2 9">Belongs to the cytochrome P450 family.</text>
</comment>
<keyword evidence="5 9" id="KW-0560">Oxidoreductase</keyword>
<accession>A0A6I8PUW0</accession>
<evidence type="ECO:0000256" key="4">
    <source>
        <dbReference type="ARBA" id="ARBA00022723"/>
    </source>
</evidence>
<dbReference type="PANTHER" id="PTHR24279">
    <property type="entry name" value="CYTOCHROME P450"/>
    <property type="match status" value="1"/>
</dbReference>
<dbReference type="PROSITE" id="PS00086">
    <property type="entry name" value="CYTOCHROME_P450"/>
    <property type="match status" value="1"/>
</dbReference>
<dbReference type="PRINTS" id="PR00385">
    <property type="entry name" value="P450"/>
</dbReference>
<dbReference type="Ensembl" id="ENSXETT00000101397">
    <property type="protein sequence ID" value="ENSXETP00000064324"/>
    <property type="gene ID" value="ENSXETG00000039601"/>
</dbReference>
<dbReference type="GO" id="GO:0042359">
    <property type="term" value="P:vitamin D metabolic process"/>
    <property type="evidence" value="ECO:0007669"/>
    <property type="project" value="UniProtKB-ARBA"/>
</dbReference>
<dbReference type="Xenbase" id="XB-GENE-18386061">
    <property type="gene designation" value="cyp27a1.3"/>
</dbReference>
<keyword evidence="11" id="KW-1185">Reference proteome</keyword>
<dbReference type="PRINTS" id="PR00463">
    <property type="entry name" value="EP450I"/>
</dbReference>
<evidence type="ECO:0000256" key="8">
    <source>
        <dbReference type="PIRSR" id="PIRSR602401-1"/>
    </source>
</evidence>
<dbReference type="GO" id="GO:0008203">
    <property type="term" value="P:cholesterol metabolic process"/>
    <property type="evidence" value="ECO:0000318"/>
    <property type="project" value="GO_Central"/>
</dbReference>
<keyword evidence="3 8" id="KW-0349">Heme</keyword>
<dbReference type="GO" id="GO:0006704">
    <property type="term" value="P:glucocorticoid biosynthetic process"/>
    <property type="evidence" value="ECO:0000318"/>
    <property type="project" value="GO_Central"/>
</dbReference>
<evidence type="ECO:0000256" key="1">
    <source>
        <dbReference type="ARBA" id="ARBA00001971"/>
    </source>
</evidence>
<dbReference type="GO" id="GO:0004497">
    <property type="term" value="F:monooxygenase activity"/>
    <property type="evidence" value="ECO:0007669"/>
    <property type="project" value="UniProtKB-KW"/>
</dbReference>
<dbReference type="OMA" id="YPTRADM"/>
<gene>
    <name evidence="10 13" type="primary">cyp27a1.3</name>
    <name evidence="13" type="synonym">cyp27a1</name>
    <name evidence="12" type="synonym">LOC594905</name>
</gene>
<dbReference type="PANTHER" id="PTHR24279:SF119">
    <property type="entry name" value="STEROL 26-HYDROXYLASE, MITOCHONDRIAL"/>
    <property type="match status" value="1"/>
</dbReference>
<dbReference type="InterPro" id="IPR017972">
    <property type="entry name" value="Cyt_P450_CS"/>
</dbReference>
<evidence type="ECO:0000313" key="10">
    <source>
        <dbReference type="Ensembl" id="ENSXETP00000064324"/>
    </source>
</evidence>
<dbReference type="Proteomes" id="UP000008143">
    <property type="component" value="Chromosome 9"/>
</dbReference>
<reference evidence="10" key="1">
    <citation type="journal article" date="2010" name="Science">
        <title>The genome of the Western clawed frog Xenopus tropicalis.</title>
        <authorList>
            <person name="Hellsten U."/>
            <person name="Harland R.M."/>
            <person name="Gilchrist M.J."/>
            <person name="Hendrix D."/>
            <person name="Jurka J."/>
            <person name="Kapitonov V."/>
            <person name="Ovcharenko I."/>
            <person name="Putnam N.H."/>
            <person name="Shu S."/>
            <person name="Taher L."/>
            <person name="Blitz I.L."/>
            <person name="Blumberg B."/>
            <person name="Dichmann D.S."/>
            <person name="Dubchak I."/>
            <person name="Amaya E."/>
            <person name="Detter J.C."/>
            <person name="Fletcher R."/>
            <person name="Gerhard D.S."/>
            <person name="Goodstein D."/>
            <person name="Graves T."/>
            <person name="Grigoriev I.V."/>
            <person name="Grimwood J."/>
            <person name="Kawashima T."/>
            <person name="Lindquist E."/>
            <person name="Lucas S.M."/>
            <person name="Mead P.E."/>
            <person name="Mitros T."/>
            <person name="Ogino H."/>
            <person name="Ohta Y."/>
            <person name="Poliakov A.V."/>
            <person name="Pollet N."/>
            <person name="Robert J."/>
            <person name="Salamov A."/>
            <person name="Sater A.K."/>
            <person name="Schmutz J."/>
            <person name="Terry A."/>
            <person name="Vize P.D."/>
            <person name="Warren W.C."/>
            <person name="Wells D."/>
            <person name="Wills A."/>
            <person name="Wilson R.K."/>
            <person name="Zimmerman L.B."/>
            <person name="Zorn A.M."/>
            <person name="Grainger R."/>
            <person name="Grammer T."/>
            <person name="Khokha M.K."/>
            <person name="Richardson P.M."/>
            <person name="Rokhsar D.S."/>
        </authorList>
    </citation>
    <scope>NUCLEOTIDE SEQUENCE [LARGE SCALE GENOMIC DNA]</scope>
    <source>
        <strain evidence="10">Nigerian</strain>
    </source>
</reference>
<comment type="cofactor">
    <cofactor evidence="1 8">
        <name>heme</name>
        <dbReference type="ChEBI" id="CHEBI:30413"/>
    </cofactor>
</comment>
<reference evidence="12" key="3">
    <citation type="submission" date="2025-04" db="UniProtKB">
        <authorList>
            <consortium name="RefSeq"/>
        </authorList>
    </citation>
    <scope>IDENTIFICATION</scope>
    <source>
        <strain evidence="12">Nigerian</strain>
        <tissue evidence="12">Liver and blood</tissue>
    </source>
</reference>
<dbReference type="FunFam" id="1.10.630.10:FF:000006">
    <property type="entry name" value="Cytochrome P450 302a1, mitochondrial"/>
    <property type="match status" value="1"/>
</dbReference>
<dbReference type="InterPro" id="IPR001128">
    <property type="entry name" value="Cyt_P450"/>
</dbReference>
<dbReference type="Bgee" id="ENSXETG00000039601">
    <property type="expression patterns" value="Expressed in liver and 6 other cell types or tissues"/>
</dbReference>
<proteinExistence type="inferred from homology"/>
<organism evidence="10">
    <name type="scientific">Xenopus tropicalis</name>
    <name type="common">Western clawed frog</name>
    <name type="synonym">Silurana tropicalis</name>
    <dbReference type="NCBI Taxonomy" id="8364"/>
    <lineage>
        <taxon>Eukaryota</taxon>
        <taxon>Metazoa</taxon>
        <taxon>Chordata</taxon>
        <taxon>Craniata</taxon>
        <taxon>Vertebrata</taxon>
        <taxon>Euteleostomi</taxon>
        <taxon>Amphibia</taxon>
        <taxon>Batrachia</taxon>
        <taxon>Anura</taxon>
        <taxon>Pipoidea</taxon>
        <taxon>Pipidae</taxon>
        <taxon>Xenopodinae</taxon>
        <taxon>Xenopus</taxon>
        <taxon>Silurana</taxon>
    </lineage>
</organism>
<evidence type="ECO:0000256" key="2">
    <source>
        <dbReference type="ARBA" id="ARBA00010617"/>
    </source>
</evidence>
<dbReference type="InterPro" id="IPR050479">
    <property type="entry name" value="CYP11_CYP27_families"/>
</dbReference>
<evidence type="ECO:0000256" key="5">
    <source>
        <dbReference type="ARBA" id="ARBA00023002"/>
    </source>
</evidence>
<keyword evidence="6 8" id="KW-0408">Iron</keyword>
<dbReference type="GO" id="GO:0020037">
    <property type="term" value="F:heme binding"/>
    <property type="evidence" value="ECO:0007669"/>
    <property type="project" value="InterPro"/>
</dbReference>
<keyword evidence="7 9" id="KW-0503">Monooxygenase</keyword>
<reference evidence="10" key="2">
    <citation type="submission" date="2020-05" db="UniProtKB">
        <authorList>
            <consortium name="Ensembl"/>
        </authorList>
    </citation>
    <scope>IDENTIFICATION</scope>
</reference>
<dbReference type="GO" id="GO:0016705">
    <property type="term" value="F:oxidoreductase activity, acting on paired donors, with incorporation or reduction of molecular oxygen"/>
    <property type="evidence" value="ECO:0007669"/>
    <property type="project" value="InterPro"/>
</dbReference>
<dbReference type="GeneTree" id="ENSGT00950000182905"/>
<name>A0A6I8PUW0_XENTR</name>
<dbReference type="AlphaFoldDB" id="A0A6I8PUW0"/>
<dbReference type="InterPro" id="IPR002401">
    <property type="entry name" value="Cyt_P450_E_grp-I"/>
</dbReference>
<dbReference type="RefSeq" id="XP_002934001.3">
    <property type="nucleotide sequence ID" value="XM_002933955.5"/>
</dbReference>
<dbReference type="GO" id="GO:0006700">
    <property type="term" value="P:C21-steroid hormone biosynthetic process"/>
    <property type="evidence" value="ECO:0000318"/>
    <property type="project" value="GO_Central"/>
</dbReference>
<dbReference type="AGR" id="Xenbase:XB-GENE-18386061"/>
<dbReference type="InterPro" id="IPR036396">
    <property type="entry name" value="Cyt_P450_sf"/>
</dbReference>
<feature type="binding site" description="axial binding residue" evidence="8">
    <location>
        <position position="460"/>
    </location>
    <ligand>
        <name>heme</name>
        <dbReference type="ChEBI" id="CHEBI:30413"/>
    </ligand>
    <ligandPart>
        <name>Fe</name>
        <dbReference type="ChEBI" id="CHEBI:18248"/>
    </ligandPart>
</feature>
<dbReference type="SUPFAM" id="SSF48264">
    <property type="entry name" value="Cytochrome P450"/>
    <property type="match status" value="1"/>
</dbReference>
<evidence type="ECO:0000313" key="11">
    <source>
        <dbReference type="Proteomes" id="UP000008143"/>
    </source>
</evidence>
<evidence type="ECO:0000313" key="12">
    <source>
        <dbReference type="RefSeq" id="XP_002934001.3"/>
    </source>
</evidence>
<dbReference type="Gene3D" id="1.10.630.10">
    <property type="entry name" value="Cytochrome P450"/>
    <property type="match status" value="1"/>
</dbReference>
<evidence type="ECO:0000313" key="13">
    <source>
        <dbReference type="Xenbase" id="XB-GENE-18386061"/>
    </source>
</evidence>
<dbReference type="GO" id="GO:0005743">
    <property type="term" value="C:mitochondrial inner membrane"/>
    <property type="evidence" value="ECO:0000318"/>
    <property type="project" value="GO_Central"/>
</dbReference>
<dbReference type="GO" id="GO:0034650">
    <property type="term" value="P:cortisol metabolic process"/>
    <property type="evidence" value="ECO:0000318"/>
    <property type="project" value="GO_Central"/>
</dbReference>
<evidence type="ECO:0000256" key="9">
    <source>
        <dbReference type="RuleBase" id="RU000461"/>
    </source>
</evidence>
<dbReference type="Pfam" id="PF00067">
    <property type="entry name" value="p450"/>
    <property type="match status" value="1"/>
</dbReference>
<evidence type="ECO:0000256" key="3">
    <source>
        <dbReference type="ARBA" id="ARBA00022617"/>
    </source>
</evidence>
<keyword evidence="4 8" id="KW-0479">Metal-binding</keyword>
<evidence type="ECO:0000256" key="7">
    <source>
        <dbReference type="ARBA" id="ARBA00023033"/>
    </source>
</evidence>
<protein>
    <submittedName>
        <fullName evidence="10 12">Sterol 26-hydroxylase, mitochondrial</fullName>
    </submittedName>
</protein>